<proteinExistence type="predicted"/>
<dbReference type="Gene3D" id="3.90.1280.20">
    <property type="match status" value="1"/>
</dbReference>
<dbReference type="PANTHER" id="PTHR22777:SF17">
    <property type="entry name" value="UPF0053 PROTEIN SLL0260"/>
    <property type="match status" value="1"/>
</dbReference>
<reference evidence="6 7" key="1">
    <citation type="submission" date="2019-04" db="EMBL/GenBank/DDBJ databases">
        <authorList>
            <person name="Van Vliet M D."/>
        </authorList>
    </citation>
    <scope>NUCLEOTIDE SEQUENCE [LARGE SCALE GENOMIC DNA]</scope>
    <source>
        <strain evidence="6 7">F1</strain>
    </source>
</reference>
<keyword evidence="7" id="KW-1185">Reference proteome</keyword>
<dbReference type="PROSITE" id="PS51846">
    <property type="entry name" value="CNNM"/>
    <property type="match status" value="1"/>
</dbReference>
<feature type="domain" description="CNNM transmembrane" evidence="5">
    <location>
        <begin position="1"/>
        <end position="196"/>
    </location>
</feature>
<keyword evidence="3 4" id="KW-0472">Membrane</keyword>
<evidence type="ECO:0000259" key="5">
    <source>
        <dbReference type="PROSITE" id="PS51846"/>
    </source>
</evidence>
<feature type="transmembrane region" description="Helical" evidence="4">
    <location>
        <begin position="6"/>
        <end position="29"/>
    </location>
</feature>
<dbReference type="InterPro" id="IPR046342">
    <property type="entry name" value="CBS_dom_sf"/>
</dbReference>
<sequence>MTDALIIIVAGFLFSALFSGIETGSYMLNRIRLRKYEREQRPSARMLASVLRYPYIFIYTVLIGNNVAVYMVSKSVTDLYLATGLDAGHMLLGFIPWNAETAATLTLMLPLFLLAEVGPKNLFHKKADVLMYRFAPLMQLLVWLLWPITWLLKQLFKMLTHGSSSSAGRELHRLSPDALREYFSTGEKEGVISSDQNRMMDNVSSMHEVPIRTLMTPFRKVPTLPDTATVSDFKQLVAQRETGYAILMHKHTVVGFVSLFTVVNRKLDDAAPLKPYAGSVLKLQESHNLKSAFYRLRRNPRHSAVITDALHHPVGFIQLEDIARYIAKK</sequence>
<accession>A0A6C2U6Q8</accession>
<keyword evidence="3 4" id="KW-0812">Transmembrane</keyword>
<dbReference type="SUPFAM" id="SSF54631">
    <property type="entry name" value="CBS-domain pair"/>
    <property type="match status" value="1"/>
</dbReference>
<dbReference type="InterPro" id="IPR000644">
    <property type="entry name" value="CBS_dom"/>
</dbReference>
<dbReference type="EMBL" id="CAAHFG010000002">
    <property type="protein sequence ID" value="VGO15211.1"/>
    <property type="molecule type" value="Genomic_DNA"/>
</dbReference>
<name>A0A6C2U6Q8_PONDE</name>
<feature type="transmembrane region" description="Helical" evidence="4">
    <location>
        <begin position="91"/>
        <end position="114"/>
    </location>
</feature>
<dbReference type="Proteomes" id="UP000366872">
    <property type="component" value="Unassembled WGS sequence"/>
</dbReference>
<dbReference type="SMART" id="SM00116">
    <property type="entry name" value="CBS"/>
    <property type="match status" value="2"/>
</dbReference>
<evidence type="ECO:0000313" key="7">
    <source>
        <dbReference type="Proteomes" id="UP000366872"/>
    </source>
</evidence>
<keyword evidence="3 4" id="KW-1133">Transmembrane helix</keyword>
<dbReference type="PANTHER" id="PTHR22777">
    <property type="entry name" value="HEMOLYSIN-RELATED"/>
    <property type="match status" value="1"/>
</dbReference>
<feature type="transmembrane region" description="Helical" evidence="4">
    <location>
        <begin position="50"/>
        <end position="71"/>
    </location>
</feature>
<dbReference type="GO" id="GO:0005886">
    <property type="term" value="C:plasma membrane"/>
    <property type="evidence" value="ECO:0007669"/>
    <property type="project" value="TreeGrafter"/>
</dbReference>
<dbReference type="Pfam" id="PF01595">
    <property type="entry name" value="CNNM"/>
    <property type="match status" value="1"/>
</dbReference>
<evidence type="ECO:0000256" key="3">
    <source>
        <dbReference type="PROSITE-ProRule" id="PRU01193"/>
    </source>
</evidence>
<organism evidence="6 7">
    <name type="scientific">Pontiella desulfatans</name>
    <dbReference type="NCBI Taxonomy" id="2750659"/>
    <lineage>
        <taxon>Bacteria</taxon>
        <taxon>Pseudomonadati</taxon>
        <taxon>Kiritimatiellota</taxon>
        <taxon>Kiritimatiellia</taxon>
        <taxon>Kiritimatiellales</taxon>
        <taxon>Pontiellaceae</taxon>
        <taxon>Pontiella</taxon>
    </lineage>
</organism>
<feature type="transmembrane region" description="Helical" evidence="4">
    <location>
        <begin position="134"/>
        <end position="152"/>
    </location>
</feature>
<dbReference type="AlphaFoldDB" id="A0A6C2U6Q8"/>
<protein>
    <recommendedName>
        <fullName evidence="5">CNNM transmembrane domain-containing protein</fullName>
    </recommendedName>
</protein>
<evidence type="ECO:0000313" key="6">
    <source>
        <dbReference type="EMBL" id="VGO15211.1"/>
    </source>
</evidence>
<evidence type="ECO:0000256" key="4">
    <source>
        <dbReference type="SAM" id="Phobius"/>
    </source>
</evidence>
<keyword evidence="2" id="KW-0129">CBS domain</keyword>
<dbReference type="InterPro" id="IPR002550">
    <property type="entry name" value="CNNM"/>
</dbReference>
<keyword evidence="1" id="KW-0677">Repeat</keyword>
<evidence type="ECO:0000256" key="2">
    <source>
        <dbReference type="ARBA" id="ARBA00023122"/>
    </source>
</evidence>
<dbReference type="Gene3D" id="3.10.580.10">
    <property type="entry name" value="CBS-domain"/>
    <property type="match status" value="1"/>
</dbReference>
<gene>
    <name evidence="6" type="ORF">PDESU_03793</name>
</gene>
<dbReference type="RefSeq" id="WP_136080796.1">
    <property type="nucleotide sequence ID" value="NZ_CAAHFG010000002.1"/>
</dbReference>
<evidence type="ECO:0000256" key="1">
    <source>
        <dbReference type="ARBA" id="ARBA00022737"/>
    </source>
</evidence>